<feature type="region of interest" description="Disordered" evidence="9">
    <location>
        <begin position="780"/>
        <end position="835"/>
    </location>
</feature>
<dbReference type="GO" id="GO:0030123">
    <property type="term" value="C:AP-3 adaptor complex"/>
    <property type="evidence" value="ECO:0007669"/>
    <property type="project" value="InterPro"/>
</dbReference>
<evidence type="ECO:0000259" key="10">
    <source>
        <dbReference type="SMART" id="SM01354"/>
    </source>
</evidence>
<dbReference type="GO" id="GO:0043195">
    <property type="term" value="C:terminal bouton"/>
    <property type="evidence" value="ECO:0007669"/>
    <property type="project" value="TreeGrafter"/>
</dbReference>
<feature type="compositionally biased region" description="Polar residues" evidence="9">
    <location>
        <begin position="986"/>
        <end position="1015"/>
    </location>
</feature>
<feature type="compositionally biased region" description="Basic and acidic residues" evidence="9">
    <location>
        <begin position="1017"/>
        <end position="1050"/>
    </location>
</feature>
<dbReference type="FunFam" id="1.25.10.10:FF:000251">
    <property type="entry name" value="AP-3 complex subunit delta"/>
    <property type="match status" value="1"/>
</dbReference>
<comment type="similarity">
    <text evidence="2 8">Belongs to the adaptor complexes large subunit family.</text>
</comment>
<evidence type="ECO:0000256" key="7">
    <source>
        <dbReference type="ARBA" id="ARBA00023136"/>
    </source>
</evidence>
<feature type="compositionally biased region" description="Polar residues" evidence="9">
    <location>
        <begin position="890"/>
        <end position="905"/>
    </location>
</feature>
<keyword evidence="6 8" id="KW-0653">Protein transport</keyword>
<dbReference type="AlphaFoldDB" id="A0AAV2TQD9"/>
<dbReference type="InterPro" id="IPR011989">
    <property type="entry name" value="ARM-like"/>
</dbReference>
<dbReference type="GO" id="GO:0048499">
    <property type="term" value="P:synaptic vesicle membrane organization"/>
    <property type="evidence" value="ECO:0007669"/>
    <property type="project" value="TreeGrafter"/>
</dbReference>
<evidence type="ECO:0000256" key="9">
    <source>
        <dbReference type="SAM" id="MobiDB-lite"/>
    </source>
</evidence>
<evidence type="ECO:0000313" key="12">
    <source>
        <dbReference type="Proteomes" id="UP001497525"/>
    </source>
</evidence>
<keyword evidence="5" id="KW-0677">Repeat</keyword>
<dbReference type="EMBL" id="CAXLJL010000512">
    <property type="protein sequence ID" value="CAL5138706.1"/>
    <property type="molecule type" value="Genomic_DNA"/>
</dbReference>
<dbReference type="InterPro" id="IPR058898">
    <property type="entry name" value="Mu_AP3"/>
</dbReference>
<dbReference type="Pfam" id="PF01602">
    <property type="entry name" value="Adaptin_N"/>
    <property type="match status" value="1"/>
</dbReference>
<dbReference type="Gene3D" id="1.25.10.10">
    <property type="entry name" value="Leucine-rich Repeat Variant"/>
    <property type="match status" value="1"/>
</dbReference>
<feature type="compositionally biased region" description="Polar residues" evidence="9">
    <location>
        <begin position="747"/>
        <end position="763"/>
    </location>
</feature>
<dbReference type="SUPFAM" id="SSF48371">
    <property type="entry name" value="ARM repeat"/>
    <property type="match status" value="1"/>
</dbReference>
<dbReference type="InterPro" id="IPR002553">
    <property type="entry name" value="Clathrin/coatomer_adapt-like_N"/>
</dbReference>
<comment type="caution">
    <text evidence="11">The sequence shown here is derived from an EMBL/GenBank/DDBJ whole genome shotgun (WGS) entry which is preliminary data.</text>
</comment>
<dbReference type="PANTHER" id="PTHR22781:SF12">
    <property type="entry name" value="AP-3 COMPLEX SUBUNIT DELTA-1"/>
    <property type="match status" value="1"/>
</dbReference>
<accession>A0AAV2TQD9</accession>
<dbReference type="PANTHER" id="PTHR22781">
    <property type="entry name" value="DELTA ADAPTIN-RELATED"/>
    <property type="match status" value="1"/>
</dbReference>
<dbReference type="GO" id="GO:0006623">
    <property type="term" value="P:protein targeting to vacuole"/>
    <property type="evidence" value="ECO:0007669"/>
    <property type="project" value="TreeGrafter"/>
</dbReference>
<dbReference type="GO" id="GO:0006896">
    <property type="term" value="P:Golgi to vacuole transport"/>
    <property type="evidence" value="ECO:0007669"/>
    <property type="project" value="TreeGrafter"/>
</dbReference>
<evidence type="ECO:0000256" key="6">
    <source>
        <dbReference type="ARBA" id="ARBA00022927"/>
    </source>
</evidence>
<reference evidence="11" key="1">
    <citation type="submission" date="2024-06" db="EMBL/GenBank/DDBJ databases">
        <authorList>
            <person name="Liu X."/>
            <person name="Lenzi L."/>
            <person name="Haldenby T S."/>
            <person name="Uol C."/>
        </authorList>
    </citation>
    <scope>NUCLEOTIDE SEQUENCE</scope>
</reference>
<dbReference type="InterPro" id="IPR010474">
    <property type="entry name" value="AP3D_dom_metazoa"/>
</dbReference>
<dbReference type="GO" id="GO:0010008">
    <property type="term" value="C:endosome membrane"/>
    <property type="evidence" value="ECO:0007669"/>
    <property type="project" value="TreeGrafter"/>
</dbReference>
<dbReference type="GO" id="GO:0016182">
    <property type="term" value="P:synaptic vesicle budding from endosome"/>
    <property type="evidence" value="ECO:0007669"/>
    <property type="project" value="TreeGrafter"/>
</dbReference>
<keyword evidence="7" id="KW-0472">Membrane</keyword>
<dbReference type="GO" id="GO:0005794">
    <property type="term" value="C:Golgi apparatus"/>
    <property type="evidence" value="ECO:0007669"/>
    <property type="project" value="UniProtKB-SubCell"/>
</dbReference>
<feature type="compositionally biased region" description="Acidic residues" evidence="9">
    <location>
        <begin position="925"/>
        <end position="935"/>
    </location>
</feature>
<feature type="compositionally biased region" description="Polar residues" evidence="9">
    <location>
        <begin position="964"/>
        <end position="975"/>
    </location>
</feature>
<dbReference type="GO" id="GO:1904115">
    <property type="term" value="C:axon cytoplasm"/>
    <property type="evidence" value="ECO:0007669"/>
    <property type="project" value="GOC"/>
</dbReference>
<evidence type="ECO:0000256" key="3">
    <source>
        <dbReference type="ARBA" id="ARBA00015717"/>
    </source>
</evidence>
<dbReference type="GO" id="GO:0098943">
    <property type="term" value="P:neurotransmitter receptor transport, postsynaptic endosome to lysosome"/>
    <property type="evidence" value="ECO:0007669"/>
    <property type="project" value="TreeGrafter"/>
</dbReference>
<dbReference type="Pfam" id="PF26171">
    <property type="entry name" value="Mu_AP3"/>
    <property type="match status" value="1"/>
</dbReference>
<proteinExistence type="inferred from homology"/>
<feature type="region of interest" description="Disordered" evidence="9">
    <location>
        <begin position="858"/>
        <end position="1057"/>
    </location>
</feature>
<evidence type="ECO:0000256" key="2">
    <source>
        <dbReference type="ARBA" id="ARBA00006613"/>
    </source>
</evidence>
<dbReference type="SMART" id="SM01354">
    <property type="entry name" value="BLVR"/>
    <property type="match status" value="1"/>
</dbReference>
<feature type="domain" description="AP-3 complex subunit delta" evidence="10">
    <location>
        <begin position="767"/>
        <end position="947"/>
    </location>
</feature>
<feature type="compositionally biased region" description="Low complexity" evidence="9">
    <location>
        <begin position="808"/>
        <end position="821"/>
    </location>
</feature>
<evidence type="ECO:0000313" key="11">
    <source>
        <dbReference type="EMBL" id="CAL5138706.1"/>
    </source>
</evidence>
<dbReference type="Proteomes" id="UP001497525">
    <property type="component" value="Unassembled WGS sequence"/>
</dbReference>
<evidence type="ECO:0000256" key="8">
    <source>
        <dbReference type="PIRNR" id="PIRNR037092"/>
    </source>
</evidence>
<dbReference type="InterPro" id="IPR017105">
    <property type="entry name" value="AP3_complex_dsu"/>
</dbReference>
<organism evidence="11 12">
    <name type="scientific">Calicophoron daubneyi</name>
    <name type="common">Rumen fluke</name>
    <name type="synonym">Paramphistomum daubneyi</name>
    <dbReference type="NCBI Taxonomy" id="300641"/>
    <lineage>
        <taxon>Eukaryota</taxon>
        <taxon>Metazoa</taxon>
        <taxon>Spiralia</taxon>
        <taxon>Lophotrochozoa</taxon>
        <taxon>Platyhelminthes</taxon>
        <taxon>Trematoda</taxon>
        <taxon>Digenea</taxon>
        <taxon>Plagiorchiida</taxon>
        <taxon>Pronocephalata</taxon>
        <taxon>Paramphistomoidea</taxon>
        <taxon>Paramphistomidae</taxon>
        <taxon>Calicophoron</taxon>
    </lineage>
</organism>
<dbReference type="GO" id="GO:0098830">
    <property type="term" value="C:presynaptic endosome"/>
    <property type="evidence" value="ECO:0007669"/>
    <property type="project" value="TreeGrafter"/>
</dbReference>
<dbReference type="PIRSF" id="PIRSF037092">
    <property type="entry name" value="AP3_complex_delta"/>
    <property type="match status" value="1"/>
</dbReference>
<evidence type="ECO:0000256" key="1">
    <source>
        <dbReference type="ARBA" id="ARBA00004308"/>
    </source>
</evidence>
<evidence type="ECO:0000256" key="4">
    <source>
        <dbReference type="ARBA" id="ARBA00022448"/>
    </source>
</evidence>
<feature type="region of interest" description="Disordered" evidence="9">
    <location>
        <begin position="722"/>
        <end position="763"/>
    </location>
</feature>
<dbReference type="InterPro" id="IPR016024">
    <property type="entry name" value="ARM-type_fold"/>
</dbReference>
<evidence type="ECO:0000256" key="5">
    <source>
        <dbReference type="ARBA" id="ARBA00022737"/>
    </source>
</evidence>
<keyword evidence="4 8" id="KW-0813">Transport</keyword>
<dbReference type="GO" id="GO:0048490">
    <property type="term" value="P:anterograde synaptic vesicle transport"/>
    <property type="evidence" value="ECO:0007669"/>
    <property type="project" value="TreeGrafter"/>
</dbReference>
<feature type="compositionally biased region" description="Basic residues" evidence="9">
    <location>
        <begin position="870"/>
        <end position="882"/>
    </location>
</feature>
<sequence length="1222" mass="134869">MALSAVKGTLERVLDKNLQDLVRGIRNHKNDETKYINGCLEEIKNELKQGSFASKENAVAKLFYLQMLGYDVSWAVFNIVEVMSCPRFGAKRLGYLAASQIFGPKTDVLMLTTNLIRKDLSKGNIYDTGAAISGLACFITPDLAMNLYNDILALMASTQPYLRKKAVLLLYRVFLNHPEALKVCFPRLKERLEDSDPGVQSAAVNVICELARRNPKNYLSLAPIFFKLMTSSTNNWVLIKIIKLFGAMTPIEPRLGKKLIEPLTNLIHSTSAMSLLYECINTVIAVLLSISSGIPNHHASIQLCVQKLRILIEDSDQNLKYLGLLAMTKILEYHPKSVQSHKDMIFCCLDDKDESIRLRALNLLHGMVTKKNLMEIVKCLIRHVGDASGGMHYRNELVGKIVHICSQDDYQFVTSFEWYISVLVELARIDNIRNGELLSTQLMDVAIRVPSVRQFSVTQMALLLDMCASDTVANRKNAIYDVVHAAAWICGEYAKWLENPRQTLESILRVADMVGLSAQVQSMMLMNAFKLFCALVSEWTRDTKLKMSAGHSKDTPSREIVLHNLLDRLLELVHFLEDQFTLFVHSPDLEVQERAVSLHQLLSLVNKRLSKMEAALIGSLQHLLSPDGNSTTGRGDARTILTDDLSVNSGDFDVTVSKSSLSSDSVADTVFAFLSSLTSELASLFAGEINPVAPKAQKKVPIPEGLDLDAWINPPAGYGKFGEFSHNGSASERTTPQKRKSEKPTGPKQNGNDIFPNLPSNSPRLVLTQEEMEEARRLRIEQQRNNPNYLKPTAENGHHSLPEQLNFSSDSSSKPVSDHSPTTGRGLAQHPRKENSAYEFARSDLLAEEVQRRFIQLSAKEKEARIQTQKLKKREKRKKVSQKAKEDASAGQQQEETTAEPNGTEMTGLEIPVVSVVLDAPEGIGVEDDSSTDDSNDPHRRLNISLDDIMSQSKSKKAPFPKNRGSSAAVPSNSDLPKKADEASLLVSQNADPQSSVFNELSRPSKSTDENSLGKNRNRETPSRRSDYSVIKSHKESSKKGGKVKAEPKPGHFSSVSQGNAMADCQMFNNSSAAKLEITPPDNQIPTRPMPHAFTPNPITSDAFANILSGPRLMCNESVKVRCPLAARAINSGQSALMGQIFSQIVQAVAQSVPCSVIECIESRASSLYTESEVSHEPVCILLKLSHRTGSVSIEVKSATASATLASLELIKTAVRHASASS</sequence>
<dbReference type="Pfam" id="PF06375">
    <property type="entry name" value="AP3D1"/>
    <property type="match status" value="1"/>
</dbReference>
<name>A0AAV2TQD9_CALDB</name>
<keyword evidence="8" id="KW-0333">Golgi apparatus</keyword>
<protein>
    <recommendedName>
        <fullName evidence="3 8">AP-3 complex subunit delta</fullName>
    </recommendedName>
</protein>
<comment type="subcellular location">
    <subcellularLocation>
        <location evidence="1">Endomembrane system</location>
    </subcellularLocation>
    <subcellularLocation>
        <location evidence="8">Golgi apparatus</location>
    </subcellularLocation>
</comment>
<gene>
    <name evidence="11" type="ORF">CDAUBV1_LOCUS13518</name>
</gene>
<comment type="subunit">
    <text evidence="8">Adaptor protein complex 3 (AP-3) is a heterotetramer.</text>
</comment>